<name>A0AAV3YD07_9GAST</name>
<proteinExistence type="predicted"/>
<evidence type="ECO:0008006" key="3">
    <source>
        <dbReference type="Google" id="ProtNLM"/>
    </source>
</evidence>
<dbReference type="EMBL" id="BLXT01001388">
    <property type="protein sequence ID" value="GFN85205.1"/>
    <property type="molecule type" value="Genomic_DNA"/>
</dbReference>
<keyword evidence="2" id="KW-1185">Reference proteome</keyword>
<sequence length="103" mass="12002">MDDYKKEIIELVTVSMANEVMEANSGLRNDNDFIWCNSHRSLKDLKLACQYSKRVFNSSTSPRVSIVVDPPFRIKSSCSKGFHQIRFQWECFVSDNSVWDLNF</sequence>
<gene>
    <name evidence="1" type="ORF">PoB_001171100</name>
</gene>
<dbReference type="AlphaFoldDB" id="A0AAV3YD07"/>
<accession>A0AAV3YD07</accession>
<dbReference type="Proteomes" id="UP000735302">
    <property type="component" value="Unassembled WGS sequence"/>
</dbReference>
<evidence type="ECO:0000313" key="2">
    <source>
        <dbReference type="Proteomes" id="UP000735302"/>
    </source>
</evidence>
<reference evidence="1 2" key="1">
    <citation type="journal article" date="2021" name="Elife">
        <title>Chloroplast acquisition without the gene transfer in kleptoplastic sea slugs, Plakobranchus ocellatus.</title>
        <authorList>
            <person name="Maeda T."/>
            <person name="Takahashi S."/>
            <person name="Yoshida T."/>
            <person name="Shimamura S."/>
            <person name="Takaki Y."/>
            <person name="Nagai Y."/>
            <person name="Toyoda A."/>
            <person name="Suzuki Y."/>
            <person name="Arimoto A."/>
            <person name="Ishii H."/>
            <person name="Satoh N."/>
            <person name="Nishiyama T."/>
            <person name="Hasebe M."/>
            <person name="Maruyama T."/>
            <person name="Minagawa J."/>
            <person name="Obokata J."/>
            <person name="Shigenobu S."/>
        </authorList>
    </citation>
    <scope>NUCLEOTIDE SEQUENCE [LARGE SCALE GENOMIC DNA]</scope>
</reference>
<comment type="caution">
    <text evidence="1">The sequence shown here is derived from an EMBL/GenBank/DDBJ whole genome shotgun (WGS) entry which is preliminary data.</text>
</comment>
<organism evidence="1 2">
    <name type="scientific">Plakobranchus ocellatus</name>
    <dbReference type="NCBI Taxonomy" id="259542"/>
    <lineage>
        <taxon>Eukaryota</taxon>
        <taxon>Metazoa</taxon>
        <taxon>Spiralia</taxon>
        <taxon>Lophotrochozoa</taxon>
        <taxon>Mollusca</taxon>
        <taxon>Gastropoda</taxon>
        <taxon>Heterobranchia</taxon>
        <taxon>Euthyneura</taxon>
        <taxon>Panpulmonata</taxon>
        <taxon>Sacoglossa</taxon>
        <taxon>Placobranchoidea</taxon>
        <taxon>Plakobranchidae</taxon>
        <taxon>Plakobranchus</taxon>
    </lineage>
</organism>
<evidence type="ECO:0000313" key="1">
    <source>
        <dbReference type="EMBL" id="GFN85205.1"/>
    </source>
</evidence>
<protein>
    <recommendedName>
        <fullName evidence="3">SRCR domain-containing protein</fullName>
    </recommendedName>
</protein>